<feature type="domain" description="Aldehyde oxidase/xanthine dehydrogenase second molybdopterin binding" evidence="2">
    <location>
        <begin position="1"/>
        <end position="36"/>
    </location>
</feature>
<evidence type="ECO:0000313" key="3">
    <source>
        <dbReference type="EMBL" id="CAF4638673.1"/>
    </source>
</evidence>
<dbReference type="GO" id="GO:0016491">
    <property type="term" value="F:oxidoreductase activity"/>
    <property type="evidence" value="ECO:0007669"/>
    <property type="project" value="InterPro"/>
</dbReference>
<dbReference type="EMBL" id="CAJOBJ010205290">
    <property type="protein sequence ID" value="CAF4995037.1"/>
    <property type="molecule type" value="Genomic_DNA"/>
</dbReference>
<dbReference type="SUPFAM" id="SSF56003">
    <property type="entry name" value="Molybdenum cofactor-binding domain"/>
    <property type="match status" value="1"/>
</dbReference>
<reference evidence="3" key="1">
    <citation type="submission" date="2021-02" db="EMBL/GenBank/DDBJ databases">
        <authorList>
            <person name="Nowell W R."/>
        </authorList>
    </citation>
    <scope>NUCLEOTIDE SEQUENCE</scope>
</reference>
<organism evidence="3 5">
    <name type="scientific">Rotaria magnacalcarata</name>
    <dbReference type="NCBI Taxonomy" id="392030"/>
    <lineage>
        <taxon>Eukaryota</taxon>
        <taxon>Metazoa</taxon>
        <taxon>Spiralia</taxon>
        <taxon>Gnathifera</taxon>
        <taxon>Rotifera</taxon>
        <taxon>Eurotatoria</taxon>
        <taxon>Bdelloidea</taxon>
        <taxon>Philodinida</taxon>
        <taxon>Philodinidae</taxon>
        <taxon>Rotaria</taxon>
    </lineage>
</organism>
<evidence type="ECO:0000313" key="5">
    <source>
        <dbReference type="Proteomes" id="UP000681720"/>
    </source>
</evidence>
<gene>
    <name evidence="3" type="ORF">GIL414_LOCUS40531</name>
    <name evidence="4" type="ORF">GIL414_LOCUS56879</name>
</gene>
<keyword evidence="1" id="KW-0500">Molybdenum</keyword>
<dbReference type="InterPro" id="IPR046867">
    <property type="entry name" value="AldOxase/xan_DH_MoCoBD2"/>
</dbReference>
<accession>A0A8S2ZJI9</accession>
<dbReference type="PANTHER" id="PTHR11908">
    <property type="entry name" value="XANTHINE DEHYDROGENASE"/>
    <property type="match status" value="1"/>
</dbReference>
<dbReference type="InterPro" id="IPR037165">
    <property type="entry name" value="AldOxase/xan_DH_Mopterin-bd_sf"/>
</dbReference>
<evidence type="ECO:0000256" key="1">
    <source>
        <dbReference type="ARBA" id="ARBA00022505"/>
    </source>
</evidence>
<comment type="caution">
    <text evidence="3">The sequence shown here is derived from an EMBL/GenBank/DDBJ whole genome shotgun (WGS) entry which is preliminary data.</text>
</comment>
<dbReference type="Pfam" id="PF20256">
    <property type="entry name" value="MoCoBD_2"/>
    <property type="match status" value="1"/>
</dbReference>
<dbReference type="Proteomes" id="UP000681720">
    <property type="component" value="Unassembled WGS sequence"/>
</dbReference>
<evidence type="ECO:0000259" key="2">
    <source>
        <dbReference type="Pfam" id="PF20256"/>
    </source>
</evidence>
<dbReference type="GO" id="GO:0005506">
    <property type="term" value="F:iron ion binding"/>
    <property type="evidence" value="ECO:0007669"/>
    <property type="project" value="InterPro"/>
</dbReference>
<sequence>MDVGTSLNPQIDIGQVEGAFVQGVGLFTMEELIWGDHKQ</sequence>
<dbReference type="InterPro" id="IPR016208">
    <property type="entry name" value="Ald_Oxase/xanthine_DH-like"/>
</dbReference>
<dbReference type="AlphaFoldDB" id="A0A8S2ZJI9"/>
<protein>
    <recommendedName>
        <fullName evidence="2">Aldehyde oxidase/xanthine dehydrogenase second molybdopterin binding domain-containing protein</fullName>
    </recommendedName>
</protein>
<dbReference type="PANTHER" id="PTHR11908:SF132">
    <property type="entry name" value="ALDEHYDE OXIDASE 1-RELATED"/>
    <property type="match status" value="1"/>
</dbReference>
<name>A0A8S2ZJI9_9BILA</name>
<proteinExistence type="predicted"/>
<evidence type="ECO:0000313" key="4">
    <source>
        <dbReference type="EMBL" id="CAF4995037.1"/>
    </source>
</evidence>
<feature type="non-terminal residue" evidence="3">
    <location>
        <position position="1"/>
    </location>
</feature>
<dbReference type="EMBL" id="CAJOBJ010112681">
    <property type="protein sequence ID" value="CAF4638673.1"/>
    <property type="molecule type" value="Genomic_DNA"/>
</dbReference>
<dbReference type="Gene3D" id="3.30.365.10">
    <property type="entry name" value="Aldehyde oxidase/xanthine dehydrogenase, molybdopterin binding domain"/>
    <property type="match status" value="1"/>
</dbReference>